<accession>A0ABV5HIZ8</accession>
<name>A0ABV5HIZ8_9VIBR</name>
<comment type="caution">
    <text evidence="1">The sequence shown here is derived from an EMBL/GenBank/DDBJ whole genome shotgun (WGS) entry which is preliminary data.</text>
</comment>
<dbReference type="Proteomes" id="UP001589645">
    <property type="component" value="Unassembled WGS sequence"/>
</dbReference>
<protein>
    <submittedName>
        <fullName evidence="1">DUF2960 domain-containing protein</fullName>
    </submittedName>
</protein>
<organism evidence="1 2">
    <name type="scientific">Vibrio olivae</name>
    <dbReference type="NCBI Taxonomy" id="1243002"/>
    <lineage>
        <taxon>Bacteria</taxon>
        <taxon>Pseudomonadati</taxon>
        <taxon>Pseudomonadota</taxon>
        <taxon>Gammaproteobacteria</taxon>
        <taxon>Vibrionales</taxon>
        <taxon>Vibrionaceae</taxon>
        <taxon>Vibrio</taxon>
    </lineage>
</organism>
<dbReference type="RefSeq" id="WP_390189900.1">
    <property type="nucleotide sequence ID" value="NZ_JBHMEP010000001.1"/>
</dbReference>
<dbReference type="Pfam" id="PF11173">
    <property type="entry name" value="DUF2960"/>
    <property type="match status" value="1"/>
</dbReference>
<evidence type="ECO:0000313" key="2">
    <source>
        <dbReference type="Proteomes" id="UP001589645"/>
    </source>
</evidence>
<evidence type="ECO:0000313" key="1">
    <source>
        <dbReference type="EMBL" id="MFB9134144.1"/>
    </source>
</evidence>
<keyword evidence="2" id="KW-1185">Reference proteome</keyword>
<gene>
    <name evidence="1" type="ORF">ACFFUV_04075</name>
</gene>
<reference evidence="1 2" key="1">
    <citation type="submission" date="2024-09" db="EMBL/GenBank/DDBJ databases">
        <authorList>
            <person name="Sun Q."/>
            <person name="Mori K."/>
        </authorList>
    </citation>
    <scope>NUCLEOTIDE SEQUENCE [LARGE SCALE GENOMIC DNA]</scope>
    <source>
        <strain evidence="1 2">CECT 8064</strain>
    </source>
</reference>
<proteinExistence type="predicted"/>
<sequence>MARTIIYEYKGEEKTLTFSYQQFHSIHEAVADAEGIDISNYLKMEQQIEAVSDTKAVRNYRDNHFAKLGFGKITLKPKDNIGVGQKKP</sequence>
<dbReference type="EMBL" id="JBHMEP010000001">
    <property type="protein sequence ID" value="MFB9134144.1"/>
    <property type="molecule type" value="Genomic_DNA"/>
</dbReference>
<dbReference type="InterPro" id="IPR021343">
    <property type="entry name" value="DUF2960"/>
</dbReference>